<comment type="caution">
    <text evidence="1">The sequence shown here is derived from an EMBL/GenBank/DDBJ whole genome shotgun (WGS) entry which is preliminary data.</text>
</comment>
<name>J2EWX4_PSEFQ</name>
<dbReference type="AlphaFoldDB" id="J2EWX4"/>
<dbReference type="eggNOG" id="ENOG50305NJ">
    <property type="taxonomic scope" value="Bacteria"/>
</dbReference>
<dbReference type="EMBL" id="AGBM01000001">
    <property type="protein sequence ID" value="EJL01023.1"/>
    <property type="molecule type" value="Genomic_DNA"/>
</dbReference>
<protein>
    <submittedName>
        <fullName evidence="1">Uncharacterized protein</fullName>
    </submittedName>
</protein>
<sequence>MMLRIRGTIGEWPVDLSIEMDEGDWAQLGAQLQAVKPDATTAPAARPANQDDAVWQIAKELLRKAGQLSGPDLLEQLEGLTGSASAGKRLLVRLRHSAEVKVLSGGDTPLYSWVGEEAASYKPQASN</sequence>
<dbReference type="Proteomes" id="UP000007289">
    <property type="component" value="Chromosome"/>
</dbReference>
<dbReference type="PATRIC" id="fig|1038922.3.peg.597"/>
<reference evidence="1" key="1">
    <citation type="journal article" date="2012" name="PLoS Genet.">
        <title>Comparative Genomics of Plant-Associated Pseudomonas spp.: Insights into Diversity and Inheritance of Traits Involved in Multitrophic Interactions.</title>
        <authorList>
            <person name="Loper J.E."/>
            <person name="Hassan K.A."/>
            <person name="Mavrodi D.V."/>
            <person name="Davis E.W.II."/>
            <person name="Lim C.K."/>
            <person name="Shaffer B.T."/>
            <person name="Elbourne L.D."/>
            <person name="Stockwell V.O."/>
            <person name="Hartney S.L."/>
            <person name="Breakwell K."/>
            <person name="Henkels M.D."/>
            <person name="Tetu S.G."/>
            <person name="Rangel L.I."/>
            <person name="Kidarsa T.A."/>
            <person name="Wilson N.L."/>
            <person name="van de Mortel J.E."/>
            <person name="Song C."/>
            <person name="Blumhagen R."/>
            <person name="Radune D."/>
            <person name="Hostetler J.B."/>
            <person name="Brinkac L.M."/>
            <person name="Durkin A.S."/>
            <person name="Kluepfel D.A."/>
            <person name="Wechter W.P."/>
            <person name="Anderson A.J."/>
            <person name="Kim Y.C."/>
            <person name="Pierson L.S.III."/>
            <person name="Pierson E.A."/>
            <person name="Lindow S.E."/>
            <person name="Kobayashi D.Y."/>
            <person name="Raaijmakers J.M."/>
            <person name="Weller D.M."/>
            <person name="Thomashow L.S."/>
            <person name="Allen A.E."/>
            <person name="Paulsen I.T."/>
        </authorList>
    </citation>
    <scope>NUCLEOTIDE SEQUENCE [LARGE SCALE GENOMIC DNA]</scope>
    <source>
        <strain evidence="1">Q2-87</strain>
    </source>
</reference>
<dbReference type="HOGENOM" id="CLU_2082797_0_0_6"/>
<gene>
    <name evidence="1" type="ORF">PflQ2_4918</name>
</gene>
<accession>J2EWX4</accession>
<proteinExistence type="predicted"/>
<organism evidence="1">
    <name type="scientific">Pseudomonas fluorescens (strain Q2-87)</name>
    <dbReference type="NCBI Taxonomy" id="1038922"/>
    <lineage>
        <taxon>Bacteria</taxon>
        <taxon>Pseudomonadati</taxon>
        <taxon>Pseudomonadota</taxon>
        <taxon>Gammaproteobacteria</taxon>
        <taxon>Pseudomonadales</taxon>
        <taxon>Pseudomonadaceae</taxon>
        <taxon>Pseudomonas</taxon>
    </lineage>
</organism>
<evidence type="ECO:0000313" key="1">
    <source>
        <dbReference type="EMBL" id="EJL01023.1"/>
    </source>
</evidence>